<evidence type="ECO:0000313" key="3">
    <source>
        <dbReference type="EMBL" id="QED26232.1"/>
    </source>
</evidence>
<dbReference type="RefSeq" id="WP_146957500.1">
    <property type="nucleotide sequence ID" value="NZ_CP042467.1"/>
</dbReference>
<dbReference type="InterPro" id="IPR025646">
    <property type="entry name" value="DUF4350"/>
</dbReference>
<proteinExistence type="predicted"/>
<name>A0A5B8XKA5_9DELT</name>
<evidence type="ECO:0000256" key="1">
    <source>
        <dbReference type="SAM" id="Phobius"/>
    </source>
</evidence>
<dbReference type="AlphaFoldDB" id="A0A5B8XKA5"/>
<gene>
    <name evidence="3" type="ORF">FRD01_02955</name>
</gene>
<keyword evidence="1" id="KW-1133">Transmembrane helix</keyword>
<sequence length="398" mass="44147">MNALKKYGFSGLIALSAISILTMLLWFLIGHHFKTPHSFGNDSFSRSALGHSVFLEALERAGHTVERSKFQTSTQLQNVDLVILAEPYIQPKTTERTDEARQVLASGKPTLLVAPKRWGSPASLEDKHIARQGLEETTDVKYAVETLLQVDSTVTRTAATDCGDVTILDAQFVASDGFRPTGPCPAILTHRDHIWVLSDPDIIANHMLDSQDAQELALSIVNNITGPNATILVDETVHGHIQRPSLGELLTEPPLVWVVIHFFILFLFAGWAGLGRFGPGLAPLGPQEPGKALLIQNTSELLSYSGHQGLILKRYWEMMISDLKNHFQLTGNEAEVLQSLDKIIHARGLDWQIHALKERVDSLSDLRTSRPSRKITSTVRSIFQMRSQLIQAQHRNPS</sequence>
<feature type="transmembrane region" description="Helical" evidence="1">
    <location>
        <begin position="255"/>
        <end position="274"/>
    </location>
</feature>
<keyword evidence="1" id="KW-0472">Membrane</keyword>
<evidence type="ECO:0000259" key="2">
    <source>
        <dbReference type="Pfam" id="PF14258"/>
    </source>
</evidence>
<dbReference type="Pfam" id="PF14258">
    <property type="entry name" value="DUF4350"/>
    <property type="match status" value="1"/>
</dbReference>
<dbReference type="KEGG" id="bbae:FRD01_02955"/>
<keyword evidence="4" id="KW-1185">Reference proteome</keyword>
<keyword evidence="1" id="KW-0812">Transmembrane</keyword>
<feature type="transmembrane region" description="Helical" evidence="1">
    <location>
        <begin position="7"/>
        <end position="29"/>
    </location>
</feature>
<dbReference type="Proteomes" id="UP000321595">
    <property type="component" value="Chromosome"/>
</dbReference>
<feature type="domain" description="DUF4350" evidence="2">
    <location>
        <begin position="43"/>
        <end position="220"/>
    </location>
</feature>
<reference evidence="3 4" key="1">
    <citation type="submission" date="2019-08" db="EMBL/GenBank/DDBJ databases">
        <authorList>
            <person name="Liang Q."/>
        </authorList>
    </citation>
    <scope>NUCLEOTIDE SEQUENCE [LARGE SCALE GENOMIC DNA]</scope>
    <source>
        <strain evidence="3 4">V1718</strain>
    </source>
</reference>
<evidence type="ECO:0000313" key="4">
    <source>
        <dbReference type="Proteomes" id="UP000321595"/>
    </source>
</evidence>
<dbReference type="EMBL" id="CP042467">
    <property type="protein sequence ID" value="QED26232.1"/>
    <property type="molecule type" value="Genomic_DNA"/>
</dbReference>
<organism evidence="3 4">
    <name type="scientific">Microvenator marinus</name>
    <dbReference type="NCBI Taxonomy" id="2600177"/>
    <lineage>
        <taxon>Bacteria</taxon>
        <taxon>Deltaproteobacteria</taxon>
        <taxon>Bradymonadales</taxon>
        <taxon>Microvenatoraceae</taxon>
        <taxon>Microvenator</taxon>
    </lineage>
</organism>
<protein>
    <recommendedName>
        <fullName evidence="2">DUF4350 domain-containing protein</fullName>
    </recommendedName>
</protein>
<accession>A0A5B8XKA5</accession>